<reference evidence="2 3" key="1">
    <citation type="submission" date="2019-06" db="EMBL/GenBank/DDBJ databases">
        <authorList>
            <person name="Yang Y."/>
        </authorList>
    </citation>
    <scope>NUCLEOTIDE SEQUENCE [LARGE SCALE GENOMIC DNA]</scope>
    <source>
        <strain evidence="2 3">BIT-26</strain>
    </source>
</reference>
<dbReference type="Proteomes" id="UP000319523">
    <property type="component" value="Unassembled WGS sequence"/>
</dbReference>
<keyword evidence="1" id="KW-0472">Membrane</keyword>
<feature type="transmembrane region" description="Helical" evidence="1">
    <location>
        <begin position="20"/>
        <end position="37"/>
    </location>
</feature>
<dbReference type="AlphaFoldDB" id="A0A506V5A0"/>
<accession>A0A506V5A0</accession>
<evidence type="ECO:0000313" key="2">
    <source>
        <dbReference type="EMBL" id="TPW40716.1"/>
    </source>
</evidence>
<keyword evidence="1" id="KW-1133">Transmembrane helix</keyword>
<evidence type="ECO:0000313" key="3">
    <source>
        <dbReference type="Proteomes" id="UP000319523"/>
    </source>
</evidence>
<evidence type="ECO:0000256" key="1">
    <source>
        <dbReference type="SAM" id="Phobius"/>
    </source>
</evidence>
<keyword evidence="1" id="KW-0812">Transmembrane</keyword>
<dbReference type="RefSeq" id="WP_141177443.1">
    <property type="nucleotide sequence ID" value="NZ_JBHUFX010000002.1"/>
</dbReference>
<dbReference type="EMBL" id="VHQI01000012">
    <property type="protein sequence ID" value="TPW40716.1"/>
    <property type="molecule type" value="Genomic_DNA"/>
</dbReference>
<gene>
    <name evidence="2" type="ORF">FKM52_17520</name>
</gene>
<sequence>MRELTVFEMQNVAGSGFFDTIGGMFLGGAAGCLSTAMKWATIGGQAGGILGLSILTSAVYGVAGLVFGATFGAIDGMVNGYDYALERFNNVMDQLYDMGTPLPA</sequence>
<comment type="caution">
    <text evidence="2">The sequence shown here is derived from an EMBL/GenBank/DDBJ whole genome shotgun (WGS) entry which is preliminary data.</text>
</comment>
<proteinExistence type="predicted"/>
<feature type="transmembrane region" description="Helical" evidence="1">
    <location>
        <begin position="49"/>
        <end position="74"/>
    </location>
</feature>
<dbReference type="PROSITE" id="PS51257">
    <property type="entry name" value="PROKAR_LIPOPROTEIN"/>
    <property type="match status" value="1"/>
</dbReference>
<keyword evidence="3" id="KW-1185">Reference proteome</keyword>
<name>A0A506V5A0_9GAMM</name>
<dbReference type="OrthoDB" id="6549049at2"/>
<evidence type="ECO:0008006" key="4">
    <source>
        <dbReference type="Google" id="ProtNLM"/>
    </source>
</evidence>
<protein>
    <recommendedName>
        <fullName evidence="4">DUF5862 domain-containing protein</fullName>
    </recommendedName>
</protein>
<organism evidence="2 3">
    <name type="scientific">Mixta tenebrionis</name>
    <dbReference type="NCBI Taxonomy" id="2562439"/>
    <lineage>
        <taxon>Bacteria</taxon>
        <taxon>Pseudomonadati</taxon>
        <taxon>Pseudomonadota</taxon>
        <taxon>Gammaproteobacteria</taxon>
        <taxon>Enterobacterales</taxon>
        <taxon>Erwiniaceae</taxon>
        <taxon>Mixta</taxon>
    </lineage>
</organism>